<reference evidence="2 3" key="1">
    <citation type="submission" date="2018-11" db="EMBL/GenBank/DDBJ databases">
        <authorList>
            <consortium name="Pathogen Informatics"/>
        </authorList>
    </citation>
    <scope>NUCLEOTIDE SEQUENCE [LARGE SCALE GENOMIC DNA]</scope>
    <source>
        <strain>Denwood</strain>
        <strain evidence="3">Zambia</strain>
    </source>
</reference>
<protein>
    <submittedName>
        <fullName evidence="2">Uncharacterized protein</fullName>
    </submittedName>
</protein>
<evidence type="ECO:0000313" key="2">
    <source>
        <dbReference type="EMBL" id="VDP24321.1"/>
    </source>
</evidence>
<dbReference type="AlphaFoldDB" id="A0A183NRA3"/>
<evidence type="ECO:0000256" key="1">
    <source>
        <dbReference type="SAM" id="MobiDB-lite"/>
    </source>
</evidence>
<feature type="compositionally biased region" description="Low complexity" evidence="1">
    <location>
        <begin position="148"/>
        <end position="158"/>
    </location>
</feature>
<dbReference type="STRING" id="31246.A0A183NRA3"/>
<dbReference type="EMBL" id="UZAL01026675">
    <property type="protein sequence ID" value="VDP24321.1"/>
    <property type="molecule type" value="Genomic_DNA"/>
</dbReference>
<dbReference type="Proteomes" id="UP000269396">
    <property type="component" value="Unassembled WGS sequence"/>
</dbReference>
<keyword evidence="3" id="KW-1185">Reference proteome</keyword>
<organism evidence="2 3">
    <name type="scientific">Schistosoma mattheei</name>
    <dbReference type="NCBI Taxonomy" id="31246"/>
    <lineage>
        <taxon>Eukaryota</taxon>
        <taxon>Metazoa</taxon>
        <taxon>Spiralia</taxon>
        <taxon>Lophotrochozoa</taxon>
        <taxon>Platyhelminthes</taxon>
        <taxon>Trematoda</taxon>
        <taxon>Digenea</taxon>
        <taxon>Strigeidida</taxon>
        <taxon>Schistosomatoidea</taxon>
        <taxon>Schistosomatidae</taxon>
        <taxon>Schistosoma</taxon>
    </lineage>
</organism>
<feature type="region of interest" description="Disordered" evidence="1">
    <location>
        <begin position="148"/>
        <end position="191"/>
    </location>
</feature>
<name>A0A183NRA3_9TREM</name>
<gene>
    <name evidence="2" type="ORF">SMTD_LOCUS4639</name>
</gene>
<proteinExistence type="predicted"/>
<sequence length="224" mass="25153">MSLIPRPFRTSNILAYRQLKLFESNSEWRLNYLSRLINNEAIIELYAFQQLKIDALDKQTQVAKPSEIINQDSLSDSSDSSQYASLKCKYTPTVNIQTDVTTTATTTTTMATKTSRKNSASSEASENTAWPIDFTAFVGKECIANNDVNQDNTNQNNDDQTHRINISYLDPPSKPVNRVSPRTSFGGSMDLPIPSEKRLQVSELSWKSKPVHRLVNSSSINVNK</sequence>
<evidence type="ECO:0000313" key="3">
    <source>
        <dbReference type="Proteomes" id="UP000269396"/>
    </source>
</evidence>
<accession>A0A183NRA3</accession>